<evidence type="ECO:0000313" key="8">
    <source>
        <dbReference type="Proteomes" id="UP000240883"/>
    </source>
</evidence>
<keyword evidence="3 6" id="KW-0812">Transmembrane</keyword>
<evidence type="ECO:0000256" key="2">
    <source>
        <dbReference type="ARBA" id="ARBA00022448"/>
    </source>
</evidence>
<keyword evidence="8" id="KW-1185">Reference proteome</keyword>
<protein>
    <submittedName>
        <fullName evidence="7">Amino acid transporter</fullName>
    </submittedName>
</protein>
<evidence type="ECO:0000256" key="4">
    <source>
        <dbReference type="ARBA" id="ARBA00022989"/>
    </source>
</evidence>
<feature type="transmembrane region" description="Helical" evidence="6">
    <location>
        <begin position="142"/>
        <end position="167"/>
    </location>
</feature>
<dbReference type="GO" id="GO:0022857">
    <property type="term" value="F:transmembrane transporter activity"/>
    <property type="evidence" value="ECO:0007669"/>
    <property type="project" value="InterPro"/>
</dbReference>
<dbReference type="Gene3D" id="1.20.1740.10">
    <property type="entry name" value="Amino acid/polyamine transporter I"/>
    <property type="match status" value="1"/>
</dbReference>
<evidence type="ECO:0000313" key="7">
    <source>
        <dbReference type="EMBL" id="PSN66320.1"/>
    </source>
</evidence>
<dbReference type="InterPro" id="IPR002293">
    <property type="entry name" value="AA/rel_permease1"/>
</dbReference>
<feature type="transmembrane region" description="Helical" evidence="6">
    <location>
        <begin position="516"/>
        <end position="534"/>
    </location>
</feature>
<keyword evidence="4 6" id="KW-1133">Transmembrane helix</keyword>
<feature type="transmembrane region" description="Helical" evidence="6">
    <location>
        <begin position="220"/>
        <end position="239"/>
    </location>
</feature>
<dbReference type="PANTHER" id="PTHR45649:SF5">
    <property type="entry name" value="GABA TRANSPORTER (EUROFUNG)-RELATED"/>
    <property type="match status" value="1"/>
</dbReference>
<dbReference type="GO" id="GO:0016020">
    <property type="term" value="C:membrane"/>
    <property type="evidence" value="ECO:0007669"/>
    <property type="project" value="UniProtKB-SubCell"/>
</dbReference>
<feature type="transmembrane region" description="Helical" evidence="6">
    <location>
        <begin position="484"/>
        <end position="504"/>
    </location>
</feature>
<feature type="transmembrane region" description="Helical" evidence="6">
    <location>
        <begin position="187"/>
        <end position="208"/>
    </location>
</feature>
<dbReference type="Proteomes" id="UP000240883">
    <property type="component" value="Unassembled WGS sequence"/>
</dbReference>
<organism evidence="7 8">
    <name type="scientific">Corynespora cassiicola Philippines</name>
    <dbReference type="NCBI Taxonomy" id="1448308"/>
    <lineage>
        <taxon>Eukaryota</taxon>
        <taxon>Fungi</taxon>
        <taxon>Dikarya</taxon>
        <taxon>Ascomycota</taxon>
        <taxon>Pezizomycotina</taxon>
        <taxon>Dothideomycetes</taxon>
        <taxon>Pleosporomycetidae</taxon>
        <taxon>Pleosporales</taxon>
        <taxon>Corynesporascaceae</taxon>
        <taxon>Corynespora</taxon>
    </lineage>
</organism>
<feature type="transmembrane region" description="Helical" evidence="6">
    <location>
        <begin position="62"/>
        <end position="78"/>
    </location>
</feature>
<name>A0A2T2NLR2_CORCC</name>
<comment type="subcellular location">
    <subcellularLocation>
        <location evidence="1">Membrane</location>
        <topology evidence="1">Multi-pass membrane protein</topology>
    </subcellularLocation>
</comment>
<evidence type="ECO:0000256" key="3">
    <source>
        <dbReference type="ARBA" id="ARBA00022692"/>
    </source>
</evidence>
<keyword evidence="2" id="KW-0813">Transport</keyword>
<feature type="transmembrane region" description="Helical" evidence="6">
    <location>
        <begin position="98"/>
        <end position="121"/>
    </location>
</feature>
<keyword evidence="5 6" id="KW-0472">Membrane</keyword>
<sequence length="547" mass="60253">MRAPSHFAYAPIHQDDIEMDDKPHAQLPVVEDVEDQEERSLASEDKDVMVQMGKRQQLKRRFGIFTIFGLSMTLLSSWEAIGGSMGVGMMAGGPVSLIYGLMFTFSGTLACAASIAEMASICPISGAQYHWSFMFAPKKWRVFITFLQGWVTVFAWQATITSLAFLMAAQLQGLAVLNSPSYAPERWHTTLIMWLVVVISFIQNVWAIKLLPGLELFSGALHILIFISLFIVMLVMGRNASADFVFTGFVNETGWDNSAVAWFIGLLPCIWCIVGFDGAIHMSEETSKSALTIPKVIVTTVIVNGTMAWVFVLLCLFSISDISAVLSTPTGYPLIEIMQQVTRSRQSATAIYCFILAITFAAMFGTLASVSRLTWAFARDDGLPFSAYFKHVDSKYRIPSRAIALVSAVIVLLSLINIGSSTALNAILSLSTIALYTSYIIPISCLISMRLRVKEKVYDAPAGHADISEERLVFGPWNLGRWGMLINIYGVCYATLLVPFMALPTSLPLTAVTMNYAGPVFLLVLCFAVVDYAVRGRSQFVGPTRER</sequence>
<dbReference type="STRING" id="1448308.A0A2T2NLR2"/>
<dbReference type="EMBL" id="KZ678136">
    <property type="protein sequence ID" value="PSN66320.1"/>
    <property type="molecule type" value="Genomic_DNA"/>
</dbReference>
<gene>
    <name evidence="7" type="ORF">BS50DRAFT_574768</name>
</gene>
<dbReference type="Pfam" id="PF13520">
    <property type="entry name" value="AA_permease_2"/>
    <property type="match status" value="1"/>
</dbReference>
<feature type="transmembrane region" description="Helical" evidence="6">
    <location>
        <begin position="259"/>
        <end position="276"/>
    </location>
</feature>
<reference evidence="7 8" key="1">
    <citation type="journal article" date="2018" name="Front. Microbiol.">
        <title>Genome-Wide Analysis of Corynespora cassiicola Leaf Fall Disease Putative Effectors.</title>
        <authorList>
            <person name="Lopez D."/>
            <person name="Ribeiro S."/>
            <person name="Label P."/>
            <person name="Fumanal B."/>
            <person name="Venisse J.S."/>
            <person name="Kohler A."/>
            <person name="de Oliveira R.R."/>
            <person name="Labutti K."/>
            <person name="Lipzen A."/>
            <person name="Lail K."/>
            <person name="Bauer D."/>
            <person name="Ohm R.A."/>
            <person name="Barry K.W."/>
            <person name="Spatafora J."/>
            <person name="Grigoriev I.V."/>
            <person name="Martin F.M."/>
            <person name="Pujade-Renaud V."/>
        </authorList>
    </citation>
    <scope>NUCLEOTIDE SEQUENCE [LARGE SCALE GENOMIC DNA]</scope>
    <source>
        <strain evidence="7 8">Philippines</strain>
    </source>
</reference>
<evidence type="ECO:0000256" key="5">
    <source>
        <dbReference type="ARBA" id="ARBA00023136"/>
    </source>
</evidence>
<evidence type="ECO:0000256" key="6">
    <source>
        <dbReference type="SAM" id="Phobius"/>
    </source>
</evidence>
<feature type="transmembrane region" description="Helical" evidence="6">
    <location>
        <begin position="349"/>
        <end position="370"/>
    </location>
</feature>
<dbReference type="AlphaFoldDB" id="A0A2T2NLR2"/>
<dbReference type="PANTHER" id="PTHR45649">
    <property type="entry name" value="AMINO-ACID PERMEASE BAT1"/>
    <property type="match status" value="1"/>
</dbReference>
<feature type="transmembrane region" description="Helical" evidence="6">
    <location>
        <begin position="402"/>
        <end position="420"/>
    </location>
</feature>
<feature type="transmembrane region" description="Helical" evidence="6">
    <location>
        <begin position="426"/>
        <end position="447"/>
    </location>
</feature>
<evidence type="ECO:0000256" key="1">
    <source>
        <dbReference type="ARBA" id="ARBA00004141"/>
    </source>
</evidence>
<dbReference type="OrthoDB" id="3257095at2759"/>
<feature type="transmembrane region" description="Helical" evidence="6">
    <location>
        <begin position="296"/>
        <end position="319"/>
    </location>
</feature>
<accession>A0A2T2NLR2</accession>
<proteinExistence type="predicted"/>